<comment type="subunit">
    <text evidence="10">Probably interacts with PlsX.</text>
</comment>
<comment type="similarity">
    <text evidence="10">Belongs to the PlsY family.</text>
</comment>
<keyword evidence="8 10" id="KW-0594">Phospholipid biosynthesis</keyword>
<keyword evidence="11" id="KW-0012">Acyltransferase</keyword>
<keyword evidence="3 10" id="KW-0808">Transferase</keyword>
<evidence type="ECO:0000256" key="6">
    <source>
        <dbReference type="ARBA" id="ARBA00023098"/>
    </source>
</evidence>
<proteinExistence type="inferred from homology"/>
<organism evidence="11">
    <name type="scientific">Caldithrix abyssi</name>
    <dbReference type="NCBI Taxonomy" id="187145"/>
    <lineage>
        <taxon>Bacteria</taxon>
        <taxon>Pseudomonadati</taxon>
        <taxon>Calditrichota</taxon>
        <taxon>Calditrichia</taxon>
        <taxon>Calditrichales</taxon>
        <taxon>Calditrichaceae</taxon>
        <taxon>Caldithrix</taxon>
    </lineage>
</organism>
<dbReference type="PANTHER" id="PTHR30309:SF0">
    <property type="entry name" value="GLYCEROL-3-PHOSPHATE ACYLTRANSFERASE-RELATED"/>
    <property type="match status" value="1"/>
</dbReference>
<dbReference type="PANTHER" id="PTHR30309">
    <property type="entry name" value="INNER MEMBRANE PROTEIN YGIH"/>
    <property type="match status" value="1"/>
</dbReference>
<dbReference type="EC" id="2.3.1.275" evidence="10"/>
<dbReference type="EMBL" id="DROD01000027">
    <property type="protein sequence ID" value="HHJ51632.1"/>
    <property type="molecule type" value="Genomic_DNA"/>
</dbReference>
<comment type="subcellular location">
    <subcellularLocation>
        <location evidence="10">Cell membrane</location>
        <topology evidence="10">Multi-pass membrane protein</topology>
    </subcellularLocation>
</comment>
<keyword evidence="7 10" id="KW-0472">Membrane</keyword>
<feature type="transmembrane region" description="Helical" evidence="10">
    <location>
        <begin position="53"/>
        <end position="71"/>
    </location>
</feature>
<evidence type="ECO:0000256" key="3">
    <source>
        <dbReference type="ARBA" id="ARBA00022679"/>
    </source>
</evidence>
<protein>
    <recommendedName>
        <fullName evidence="10">Glycerol-3-phosphate acyltransferase</fullName>
    </recommendedName>
    <alternativeName>
        <fullName evidence="10">Acyl-PO4 G3P acyltransferase</fullName>
    </alternativeName>
    <alternativeName>
        <fullName evidence="10">Acyl-phosphate--glycerol-3-phosphate acyltransferase</fullName>
    </alternativeName>
    <alternativeName>
        <fullName evidence="10">G3P acyltransferase</fullName>
        <shortName evidence="10">GPAT</shortName>
        <ecNumber evidence="10">2.3.1.275</ecNumber>
    </alternativeName>
    <alternativeName>
        <fullName evidence="10">Lysophosphatidic acid synthase</fullName>
        <shortName evidence="10">LPA synthase</shortName>
    </alternativeName>
</protein>
<evidence type="ECO:0000256" key="5">
    <source>
        <dbReference type="ARBA" id="ARBA00022989"/>
    </source>
</evidence>
<dbReference type="GO" id="GO:0008654">
    <property type="term" value="P:phospholipid biosynthetic process"/>
    <property type="evidence" value="ECO:0007669"/>
    <property type="project" value="UniProtKB-UniRule"/>
</dbReference>
<dbReference type="AlphaFoldDB" id="A0A7V5PMP8"/>
<dbReference type="SMART" id="SM01207">
    <property type="entry name" value="G3P_acyltransf"/>
    <property type="match status" value="1"/>
</dbReference>
<comment type="pathway">
    <text evidence="10">Lipid metabolism; phospholipid metabolism.</text>
</comment>
<evidence type="ECO:0000256" key="8">
    <source>
        <dbReference type="ARBA" id="ARBA00023209"/>
    </source>
</evidence>
<dbReference type="InterPro" id="IPR003811">
    <property type="entry name" value="G3P_acylTferase_PlsY"/>
</dbReference>
<keyword evidence="6 10" id="KW-0443">Lipid metabolism</keyword>
<accession>A0A7V5PMP8</accession>
<evidence type="ECO:0000256" key="2">
    <source>
        <dbReference type="ARBA" id="ARBA00022516"/>
    </source>
</evidence>
<evidence type="ECO:0000256" key="1">
    <source>
        <dbReference type="ARBA" id="ARBA00022475"/>
    </source>
</evidence>
<dbReference type="Proteomes" id="UP000886124">
    <property type="component" value="Unassembled WGS sequence"/>
</dbReference>
<evidence type="ECO:0000256" key="7">
    <source>
        <dbReference type="ARBA" id="ARBA00023136"/>
    </source>
</evidence>
<comment type="function">
    <text evidence="10">Catalyzes the transfer of an acyl group from acyl-phosphate (acyl-PO(4)) to glycerol-3-phosphate (G3P) to form lysophosphatidic acid (LPA). This enzyme utilizes acyl-phosphate as fatty acyl donor, but not acyl-CoA or acyl-ACP.</text>
</comment>
<evidence type="ECO:0000313" key="11">
    <source>
        <dbReference type="EMBL" id="HHJ51632.1"/>
    </source>
</evidence>
<feature type="transmembrane region" description="Helical" evidence="10">
    <location>
        <begin position="166"/>
        <end position="184"/>
    </location>
</feature>
<dbReference type="GO" id="GO:0043772">
    <property type="term" value="F:acyl-phosphate glycerol-3-phosphate acyltransferase activity"/>
    <property type="evidence" value="ECO:0007669"/>
    <property type="project" value="UniProtKB-UniRule"/>
</dbReference>
<comment type="caution">
    <text evidence="11">The sequence shown here is derived from an EMBL/GenBank/DDBJ whole genome shotgun (WGS) entry which is preliminary data.</text>
</comment>
<keyword evidence="5 10" id="KW-1133">Transmembrane helix</keyword>
<name>A0A7V5PMP8_CALAY</name>
<keyword evidence="2 10" id="KW-0444">Lipid biosynthesis</keyword>
<reference evidence="11" key="1">
    <citation type="journal article" date="2020" name="mSystems">
        <title>Genome- and Community-Level Interaction Insights into Carbon Utilization and Element Cycling Functions of Hydrothermarchaeota in Hydrothermal Sediment.</title>
        <authorList>
            <person name="Zhou Z."/>
            <person name="Liu Y."/>
            <person name="Xu W."/>
            <person name="Pan J."/>
            <person name="Luo Z.H."/>
            <person name="Li M."/>
        </authorList>
    </citation>
    <scope>NUCLEOTIDE SEQUENCE [LARGE SCALE GENOMIC DNA]</scope>
    <source>
        <strain evidence="11">HyVt-527</strain>
    </source>
</reference>
<comment type="catalytic activity">
    <reaction evidence="10">
        <text>an acyl phosphate + sn-glycerol 3-phosphate = a 1-acyl-sn-glycero-3-phosphate + phosphate</text>
        <dbReference type="Rhea" id="RHEA:34075"/>
        <dbReference type="ChEBI" id="CHEBI:43474"/>
        <dbReference type="ChEBI" id="CHEBI:57597"/>
        <dbReference type="ChEBI" id="CHEBI:57970"/>
        <dbReference type="ChEBI" id="CHEBI:59918"/>
        <dbReference type="EC" id="2.3.1.275"/>
    </reaction>
</comment>
<dbReference type="GO" id="GO:0005886">
    <property type="term" value="C:plasma membrane"/>
    <property type="evidence" value="ECO:0007669"/>
    <property type="project" value="UniProtKB-SubCell"/>
</dbReference>
<feature type="transmembrane region" description="Helical" evidence="10">
    <location>
        <begin position="108"/>
        <end position="136"/>
    </location>
</feature>
<dbReference type="Pfam" id="PF02660">
    <property type="entry name" value="G3P_acyltransf"/>
    <property type="match status" value="1"/>
</dbReference>
<evidence type="ECO:0000256" key="4">
    <source>
        <dbReference type="ARBA" id="ARBA00022692"/>
    </source>
</evidence>
<keyword evidence="4 10" id="KW-0812">Transmembrane</keyword>
<dbReference type="NCBIfam" id="TIGR00023">
    <property type="entry name" value="glycerol-3-phosphate 1-O-acyltransferase PlsY"/>
    <property type="match status" value="1"/>
</dbReference>
<feature type="transmembrane region" description="Helical" evidence="10">
    <location>
        <begin position="6"/>
        <end position="24"/>
    </location>
</feature>
<keyword evidence="9 10" id="KW-1208">Phospholipid metabolism</keyword>
<evidence type="ECO:0000256" key="10">
    <source>
        <dbReference type="HAMAP-Rule" id="MF_01043"/>
    </source>
</evidence>
<feature type="transmembrane region" description="Helical" evidence="10">
    <location>
        <begin position="83"/>
        <end position="101"/>
    </location>
</feature>
<feature type="transmembrane region" description="Helical" evidence="10">
    <location>
        <begin position="142"/>
        <end position="159"/>
    </location>
</feature>
<dbReference type="HAMAP" id="MF_01043">
    <property type="entry name" value="PlsY"/>
    <property type="match status" value="1"/>
</dbReference>
<dbReference type="UniPathway" id="UPA00085"/>
<evidence type="ECO:0000256" key="9">
    <source>
        <dbReference type="ARBA" id="ARBA00023264"/>
    </source>
</evidence>
<sequence>MTHYVLIALAAYLIGSFPTAYLLVKLTRKKDVRQAGSGNVGAMNALRTTQSKLIGLTVLVIDLLKGLLPTWYVVKYVDGQPTAQLIVLTALVVGHVFPLWLKFKGGRGLAVAAGALLILRWELVAMWLGIWLVFFVAIRKHIVASLIATGILPLIVYFLKDTLLNNHILLMTLIVCMLIFQRHLERIPDIVEQKRQSINNGEK</sequence>
<gene>
    <name evidence="10 11" type="primary">plsY</name>
    <name evidence="11" type="ORF">ENJ89_00430</name>
</gene>
<keyword evidence="1 10" id="KW-1003">Cell membrane</keyword>